<protein>
    <submittedName>
        <fullName evidence="1">Uncharacterized protein with GYD domain</fullName>
    </submittedName>
</protein>
<evidence type="ECO:0000313" key="2">
    <source>
        <dbReference type="Proteomes" id="UP000318416"/>
    </source>
</evidence>
<sequence>MPTYVVLVNWTDQGIRTYPETTQRAEAFSGMVEKLGGKVVSLFWTIGPYDIVTVVEAPDDATITAGLLRVCALGNIRTTTLRAFGRDEMQSIVTKATAG</sequence>
<reference evidence="1 2" key="1">
    <citation type="submission" date="2019-06" db="EMBL/GenBank/DDBJ databases">
        <title>Sequencing the genomes of 1000 actinobacteria strains.</title>
        <authorList>
            <person name="Klenk H.-P."/>
        </authorList>
    </citation>
    <scope>NUCLEOTIDE SEQUENCE [LARGE SCALE GENOMIC DNA]</scope>
    <source>
        <strain evidence="1 2">DSM 41649</strain>
    </source>
</reference>
<name>A0A561ERT0_9ACTN</name>
<proteinExistence type="predicted"/>
<dbReference type="AlphaFoldDB" id="A0A561ERT0"/>
<dbReference type="EMBL" id="VIVR01000001">
    <property type="protein sequence ID" value="TWE18317.1"/>
    <property type="molecule type" value="Genomic_DNA"/>
</dbReference>
<dbReference type="RefSeq" id="WP_145791541.1">
    <property type="nucleotide sequence ID" value="NZ_BAAABR010000006.1"/>
</dbReference>
<accession>A0A561ERT0</accession>
<dbReference type="OrthoDB" id="5243930at2"/>
<organism evidence="1 2">
    <name type="scientific">Kitasatospora atroaurantiaca</name>
    <dbReference type="NCBI Taxonomy" id="285545"/>
    <lineage>
        <taxon>Bacteria</taxon>
        <taxon>Bacillati</taxon>
        <taxon>Actinomycetota</taxon>
        <taxon>Actinomycetes</taxon>
        <taxon>Kitasatosporales</taxon>
        <taxon>Streptomycetaceae</taxon>
        <taxon>Kitasatospora</taxon>
    </lineage>
</organism>
<dbReference type="Pfam" id="PF08734">
    <property type="entry name" value="GYD"/>
    <property type="match status" value="1"/>
</dbReference>
<dbReference type="InterPro" id="IPR014845">
    <property type="entry name" value="GYD/TTHA1554"/>
</dbReference>
<comment type="caution">
    <text evidence="1">The sequence shown here is derived from an EMBL/GenBank/DDBJ whole genome shotgun (WGS) entry which is preliminary data.</text>
</comment>
<keyword evidence="2" id="KW-1185">Reference proteome</keyword>
<evidence type="ECO:0000313" key="1">
    <source>
        <dbReference type="EMBL" id="TWE18317.1"/>
    </source>
</evidence>
<dbReference type="Proteomes" id="UP000318416">
    <property type="component" value="Unassembled WGS sequence"/>
</dbReference>
<gene>
    <name evidence="1" type="ORF">FB465_3383</name>
</gene>